<sequence>MILVTQYDWYMKYGYNCINFAICLCSEIGYNVC</sequence>
<accession>A0A381W4H9</accession>
<organism evidence="1">
    <name type="scientific">marine metagenome</name>
    <dbReference type="NCBI Taxonomy" id="408172"/>
    <lineage>
        <taxon>unclassified sequences</taxon>
        <taxon>metagenomes</taxon>
        <taxon>ecological metagenomes</taxon>
    </lineage>
</organism>
<reference evidence="1" key="1">
    <citation type="submission" date="2018-05" db="EMBL/GenBank/DDBJ databases">
        <authorList>
            <person name="Lanie J.A."/>
            <person name="Ng W.-L."/>
            <person name="Kazmierczak K.M."/>
            <person name="Andrzejewski T.M."/>
            <person name="Davidsen T.M."/>
            <person name="Wayne K.J."/>
            <person name="Tettelin H."/>
            <person name="Glass J.I."/>
            <person name="Rusch D."/>
            <person name="Podicherti R."/>
            <person name="Tsui H.-C.T."/>
            <person name="Winkler M.E."/>
        </authorList>
    </citation>
    <scope>NUCLEOTIDE SEQUENCE</scope>
</reference>
<gene>
    <name evidence="1" type="ORF">METZ01_LOCUS100313</name>
</gene>
<dbReference type="AlphaFoldDB" id="A0A381W4H9"/>
<proteinExistence type="predicted"/>
<protein>
    <submittedName>
        <fullName evidence="1">Uncharacterized protein</fullName>
    </submittedName>
</protein>
<dbReference type="EMBL" id="UINC01010690">
    <property type="protein sequence ID" value="SVA47459.1"/>
    <property type="molecule type" value="Genomic_DNA"/>
</dbReference>
<evidence type="ECO:0000313" key="1">
    <source>
        <dbReference type="EMBL" id="SVA47459.1"/>
    </source>
</evidence>
<name>A0A381W4H9_9ZZZZ</name>